<protein>
    <submittedName>
        <fullName evidence="1">Uncharacterized protein</fullName>
    </submittedName>
</protein>
<name>A0A380TIJ1_9ZZZZ</name>
<proteinExistence type="predicted"/>
<gene>
    <name evidence="1" type="ORF">DF3PB_4410002</name>
</gene>
<dbReference type="AlphaFoldDB" id="A0A380TIJ1"/>
<evidence type="ECO:0000313" key="1">
    <source>
        <dbReference type="EMBL" id="SUS07464.1"/>
    </source>
</evidence>
<reference evidence="1" key="1">
    <citation type="submission" date="2018-07" db="EMBL/GenBank/DDBJ databases">
        <authorList>
            <person name="Quirk P.G."/>
            <person name="Krulwich T.A."/>
        </authorList>
    </citation>
    <scope>NUCLEOTIDE SEQUENCE</scope>
</reference>
<dbReference type="Pfam" id="PF22558">
    <property type="entry name" value="REase-ARP"/>
    <property type="match status" value="1"/>
</dbReference>
<dbReference type="EMBL" id="UIDG01000381">
    <property type="protein sequence ID" value="SUS07464.1"/>
    <property type="molecule type" value="Genomic_DNA"/>
</dbReference>
<organism evidence="1">
    <name type="scientific">metagenome</name>
    <dbReference type="NCBI Taxonomy" id="256318"/>
    <lineage>
        <taxon>unclassified sequences</taxon>
        <taxon>metagenomes</taxon>
    </lineage>
</organism>
<dbReference type="InterPro" id="IPR054333">
    <property type="entry name" value="REase-ARP-assoc"/>
</dbReference>
<sequence>MRATAPRRIQGYFSKSRSGVTCSLGFSNREEEHLAVGLWRRRELVLPNGERLRLFDYQMPLKSVRADTGVGKVDLVGRGADSRFAIIELKVAANAEDRRIALIEGLIYAAIVEANLPRIINESAEAHGVTIIPERPKIFVIAPPEYWSNTMAYPNTDEIARLANEIASVIPIEIELLHLRDADVTLGLNGQPPSVRGYAYLSALSEDGEAKTPCRPVGGVGHRDYLAALRQRFWHYRRGAFADAGELFEPRASEDQDPVVFRAGHLHRNLLVPPTARPETISAIQAMIAPADRHRHFGSMQSSQALAQSVFGSLAVLQRMDALAGLAAEDGYPAFFEGSAGYAMTLEHPISALGEPRPTSIDAFFLGPTKVAVEIKFAEETFGRCSRPALTPDKPNYTRDHCDGTFAVQRGRTARCSLSERGIGYWRFIPRIFVWSPDQDHRPCPLGLNYQLVRTVLAACVGDDGTLEIENSHALVIYDARNPAFHTGGDADAQWWATVRALRYPRLLRRVSWQSLAAHLQQFDELRWLTEGVEAKYGISSEMRFP</sequence>
<accession>A0A380TIJ1</accession>